<feature type="coiled-coil region" evidence="1">
    <location>
        <begin position="261"/>
        <end position="306"/>
    </location>
</feature>
<dbReference type="AlphaFoldDB" id="A0A1X0NPY3"/>
<organism evidence="3 4">
    <name type="scientific">Trypanosoma theileri</name>
    <dbReference type="NCBI Taxonomy" id="67003"/>
    <lineage>
        <taxon>Eukaryota</taxon>
        <taxon>Discoba</taxon>
        <taxon>Euglenozoa</taxon>
        <taxon>Kinetoplastea</taxon>
        <taxon>Metakinetoplastina</taxon>
        <taxon>Trypanosomatida</taxon>
        <taxon>Trypanosomatidae</taxon>
        <taxon>Trypanosoma</taxon>
    </lineage>
</organism>
<dbReference type="EMBL" id="NBCO01000027">
    <property type="protein sequence ID" value="ORC86568.1"/>
    <property type="molecule type" value="Genomic_DNA"/>
</dbReference>
<keyword evidence="4" id="KW-1185">Reference proteome</keyword>
<dbReference type="OrthoDB" id="273736at2759"/>
<feature type="coiled-coil region" evidence="1">
    <location>
        <begin position="336"/>
        <end position="377"/>
    </location>
</feature>
<evidence type="ECO:0000256" key="2">
    <source>
        <dbReference type="SAM" id="MobiDB-lite"/>
    </source>
</evidence>
<dbReference type="VEuPathDB" id="TriTrypDB:TM35_000271580"/>
<evidence type="ECO:0000313" key="4">
    <source>
        <dbReference type="Proteomes" id="UP000192257"/>
    </source>
</evidence>
<name>A0A1X0NPY3_9TRYP</name>
<evidence type="ECO:0000256" key="1">
    <source>
        <dbReference type="SAM" id="Coils"/>
    </source>
</evidence>
<keyword evidence="1" id="KW-0175">Coiled coil</keyword>
<dbReference type="GeneID" id="39987831"/>
<feature type="coiled-coil region" evidence="1">
    <location>
        <begin position="102"/>
        <end position="161"/>
    </location>
</feature>
<reference evidence="3 4" key="1">
    <citation type="submission" date="2017-03" db="EMBL/GenBank/DDBJ databases">
        <title>An alternative strategy for trypanosome survival in the mammalian bloodstream revealed through genome and transcriptome analysis of the ubiquitous bovine parasite Trypanosoma (Megatrypanum) theileri.</title>
        <authorList>
            <person name="Kelly S."/>
            <person name="Ivens A."/>
            <person name="Mott A."/>
            <person name="O'Neill E."/>
            <person name="Emms D."/>
            <person name="Macleod O."/>
            <person name="Voorheis P."/>
            <person name="Matthews J."/>
            <person name="Matthews K."/>
            <person name="Carrington M."/>
        </authorList>
    </citation>
    <scope>NUCLEOTIDE SEQUENCE [LARGE SCALE GENOMIC DNA]</scope>
    <source>
        <strain evidence="3">Edinburgh</strain>
    </source>
</reference>
<proteinExistence type="predicted"/>
<accession>A0A1X0NPY3</accession>
<dbReference type="Proteomes" id="UP000192257">
    <property type="component" value="Unassembled WGS sequence"/>
</dbReference>
<dbReference type="RefSeq" id="XP_028880634.1">
    <property type="nucleotide sequence ID" value="XM_029028051.1"/>
</dbReference>
<protein>
    <submittedName>
        <fullName evidence="3">Uncharacterized protein</fullName>
    </submittedName>
</protein>
<feature type="region of interest" description="Disordered" evidence="2">
    <location>
        <begin position="51"/>
        <end position="84"/>
    </location>
</feature>
<feature type="non-terminal residue" evidence="3">
    <location>
        <position position="393"/>
    </location>
</feature>
<sequence>MDPLIPHRRTRIVDLAVMPRNEIIEIAKKQANSIREKSNRITMLEELVEQLTGQPPPESETLQQNSSDSSMGSVQPLPSEPRSELKLQQAMEEERLVYATELSRHEGHIQELQQQLTEKTLELTELQEKVRVWREKVMITSQQDQKTIAELQEQLEKYRVSSGVTGTSLLSGMIPPEVLESAVQEKLSVWKERVKAKMQEDMDRIEQLENELQSLRAPMFTPSTTATQTNISDIKENELKETHMDPQSRSSHIQATEETIEKAVEERVAKWKKRVQETIEEDRRVIRQLQEQLDELRSNSRESNISLEAPSEVVTNIGIAAISQVNELQNQMLASQQQHKVVMQSLREEVERLQEQLAAAQREHEEAAAALEAHQLDAAQSRDETIATLSQEV</sequence>
<feature type="coiled-coil region" evidence="1">
    <location>
        <begin position="191"/>
        <end position="218"/>
    </location>
</feature>
<comment type="caution">
    <text evidence="3">The sequence shown here is derived from an EMBL/GenBank/DDBJ whole genome shotgun (WGS) entry which is preliminary data.</text>
</comment>
<gene>
    <name evidence="3" type="ORF">TM35_000271580</name>
</gene>
<feature type="compositionally biased region" description="Polar residues" evidence="2">
    <location>
        <begin position="60"/>
        <end position="73"/>
    </location>
</feature>
<evidence type="ECO:0000313" key="3">
    <source>
        <dbReference type="EMBL" id="ORC86568.1"/>
    </source>
</evidence>